<dbReference type="InterPro" id="IPR035901">
    <property type="entry name" value="GIY-YIG_endonuc_sf"/>
</dbReference>
<dbReference type="SMART" id="SM00465">
    <property type="entry name" value="GIYc"/>
    <property type="match status" value="1"/>
</dbReference>
<dbReference type="GO" id="GO:0009432">
    <property type="term" value="P:SOS response"/>
    <property type="evidence" value="ECO:0007669"/>
    <property type="project" value="UniProtKB-KW"/>
</dbReference>
<gene>
    <name evidence="1" type="ORF">DK849_01065</name>
</gene>
<dbReference type="InterPro" id="IPR000305">
    <property type="entry name" value="GIY-YIG_endonuc"/>
</dbReference>
<dbReference type="PROSITE" id="PS50165">
    <property type="entry name" value="UVRC"/>
    <property type="match status" value="1"/>
</dbReference>
<dbReference type="SUPFAM" id="SSF82771">
    <property type="entry name" value="GIY-YIG endonuclease"/>
    <property type="match status" value="1"/>
</dbReference>
<dbReference type="InterPro" id="IPR001162">
    <property type="entry name" value="UvrC_RNase_H_dom"/>
</dbReference>
<proteinExistence type="predicted"/>
<dbReference type="GO" id="GO:0009380">
    <property type="term" value="C:excinuclease repair complex"/>
    <property type="evidence" value="ECO:0007669"/>
    <property type="project" value="TreeGrafter"/>
</dbReference>
<dbReference type="InterPro" id="IPR047296">
    <property type="entry name" value="GIY-YIG_UvrC_Cho"/>
</dbReference>
<evidence type="ECO:0000313" key="1">
    <source>
        <dbReference type="EMBL" id="AWX42667.1"/>
    </source>
</evidence>
<dbReference type="AlphaFoldDB" id="A0A2Z4LN45"/>
<sequence>MLDNPKELIKTLPETPGVYLWYNKNKEIIYVGKAKNLKNRVSCYLNGTADNSYLTPKLLQDIDSLELIELKTDNDALNKERELIYKYNPKYNVKLPINPYFPYIHVFYNKKIHTIEIRKGNGNVNEWNYACFGPLIKKNSYWEDTKKYLQLHLLNNENITEVKRYNEANARLKLKEIKEIFKNPDLLIKRLRKYENNARKNFNFELAETYKNVASVFETNVNNHLYLKHPLLSKTPYDILNFKKYEYKNDIYVLFYAERFINKKQSNQYSEIIKINRDIDDNELLNALIKWYETINNLTHWIYIDNQYLKLPSIYENDFNFKPIENIDVFETMEVIMNELFKSKIETAISYYQKEFLYQTEMLSNLSDILNIKNLKNFAIIDNSFQNKKDISCGVIHYYQNAILTNQFVKKLNTEIGNYSDINYMKEIIAKYIKERKDQYNNLDVIFLDGHNQQIKSVLSILQQAYDKKIITEIKPIFGLKKKEHTFYQIVDIDDNEILNVKEITKKFFLEKQEIVDKHANKTRRFISKIAMKNSLK</sequence>
<dbReference type="RefSeq" id="WP_029329899.1">
    <property type="nucleotide sequence ID" value="NZ_CP030103.1"/>
</dbReference>
<dbReference type="InterPro" id="IPR050066">
    <property type="entry name" value="UvrABC_protein_C"/>
</dbReference>
<dbReference type="OrthoDB" id="9804933at2"/>
<dbReference type="Pfam" id="PF01541">
    <property type="entry name" value="GIY-YIG"/>
    <property type="match status" value="1"/>
</dbReference>
<dbReference type="PROSITE" id="PS50164">
    <property type="entry name" value="GIY_YIG"/>
    <property type="match status" value="1"/>
</dbReference>
<keyword evidence="2" id="KW-1185">Reference proteome</keyword>
<dbReference type="GO" id="GO:0006289">
    <property type="term" value="P:nucleotide-excision repair"/>
    <property type="evidence" value="ECO:0007669"/>
    <property type="project" value="InterPro"/>
</dbReference>
<dbReference type="Gene3D" id="3.40.1440.10">
    <property type="entry name" value="GIY-YIG endonuclease"/>
    <property type="match status" value="1"/>
</dbReference>
<dbReference type="Proteomes" id="UP000249865">
    <property type="component" value="Chromosome"/>
</dbReference>
<dbReference type="KEGG" id="mclo:DK849_01065"/>
<dbReference type="EMBL" id="CP030103">
    <property type="protein sequence ID" value="AWX42667.1"/>
    <property type="molecule type" value="Genomic_DNA"/>
</dbReference>
<accession>A0A2Z4LN45</accession>
<dbReference type="GO" id="GO:0009381">
    <property type="term" value="F:excinuclease ABC activity"/>
    <property type="evidence" value="ECO:0007669"/>
    <property type="project" value="InterPro"/>
</dbReference>
<organism evidence="1 2">
    <name type="scientific">Metamycoplasma cloacale</name>
    <dbReference type="NCBI Taxonomy" id="92401"/>
    <lineage>
        <taxon>Bacteria</taxon>
        <taxon>Bacillati</taxon>
        <taxon>Mycoplasmatota</taxon>
        <taxon>Mycoplasmoidales</taxon>
        <taxon>Metamycoplasmataceae</taxon>
        <taxon>Metamycoplasma</taxon>
    </lineage>
</organism>
<dbReference type="CDD" id="cd10434">
    <property type="entry name" value="GIY-YIG_UvrC_Cho"/>
    <property type="match status" value="1"/>
</dbReference>
<protein>
    <recommendedName>
        <fullName evidence="3">Excinuclease ABC subunit C</fullName>
    </recommendedName>
</protein>
<dbReference type="Gene3D" id="3.30.420.340">
    <property type="entry name" value="UvrC, RNAse H endonuclease domain"/>
    <property type="match status" value="1"/>
</dbReference>
<dbReference type="PANTHER" id="PTHR30562:SF1">
    <property type="entry name" value="UVRABC SYSTEM PROTEIN C"/>
    <property type="match status" value="1"/>
</dbReference>
<evidence type="ECO:0008006" key="3">
    <source>
        <dbReference type="Google" id="ProtNLM"/>
    </source>
</evidence>
<evidence type="ECO:0000313" key="2">
    <source>
        <dbReference type="Proteomes" id="UP000249865"/>
    </source>
</evidence>
<reference evidence="2" key="1">
    <citation type="submission" date="2018-06" db="EMBL/GenBank/DDBJ databases">
        <title>Complete genome sequences of Mycoplasma anatis, M. anseris and M. cloacale type strains.</title>
        <authorList>
            <person name="Grozner D."/>
            <person name="Forro B."/>
            <person name="Sulyok K.M."/>
            <person name="Marton S."/>
            <person name="Kreizinger Z."/>
            <person name="Banyai K."/>
            <person name="Gyuranecz M."/>
        </authorList>
    </citation>
    <scope>NUCLEOTIDE SEQUENCE [LARGE SCALE GENOMIC DNA]</scope>
    <source>
        <strain evidence="2">NCTC 10199</strain>
    </source>
</reference>
<name>A0A2Z4LN45_9BACT</name>
<dbReference type="InterPro" id="IPR038476">
    <property type="entry name" value="UvrC_RNase_H_dom_sf"/>
</dbReference>
<dbReference type="Pfam" id="PF08459">
    <property type="entry name" value="UvrC_RNaseH_dom"/>
    <property type="match status" value="1"/>
</dbReference>
<dbReference type="PANTHER" id="PTHR30562">
    <property type="entry name" value="UVRC/OXIDOREDUCTASE"/>
    <property type="match status" value="1"/>
</dbReference>